<organism evidence="1 2">
    <name type="scientific">Sphingomonas aquatilis</name>
    <dbReference type="NCBI Taxonomy" id="93063"/>
    <lineage>
        <taxon>Bacteria</taxon>
        <taxon>Pseudomonadati</taxon>
        <taxon>Pseudomonadota</taxon>
        <taxon>Alphaproteobacteria</taxon>
        <taxon>Sphingomonadales</taxon>
        <taxon>Sphingomonadaceae</taxon>
        <taxon>Sphingomonas</taxon>
    </lineage>
</organism>
<protein>
    <submittedName>
        <fullName evidence="1">Uncharacterized protein</fullName>
    </submittedName>
</protein>
<comment type="caution">
    <text evidence="1">The sequence shown here is derived from an EMBL/GenBank/DDBJ whole genome shotgun (WGS) entry which is preliminary data.</text>
</comment>
<keyword evidence="2" id="KW-1185">Reference proteome</keyword>
<accession>A0AAW3TPE6</accession>
<name>A0AAW3TPE6_9SPHN</name>
<dbReference type="AlphaFoldDB" id="A0AAW3TPE6"/>
<dbReference type="EMBL" id="JACIDB010000001">
    <property type="protein sequence ID" value="MBB3874852.1"/>
    <property type="molecule type" value="Genomic_DNA"/>
</dbReference>
<evidence type="ECO:0000313" key="1">
    <source>
        <dbReference type="EMBL" id="MBB3874852.1"/>
    </source>
</evidence>
<dbReference type="Proteomes" id="UP000528945">
    <property type="component" value="Unassembled WGS sequence"/>
</dbReference>
<sequence>MQTQAVEPEICRVSKLKVVVRPDGAIDRKGASIVLNKTPKTLANWAVMGIGPRSWLIGGRRHYDYAECQAFARGEAA</sequence>
<gene>
    <name evidence="1" type="ORF">GGR47_001068</name>
</gene>
<reference evidence="1 2" key="1">
    <citation type="submission" date="2020-08" db="EMBL/GenBank/DDBJ databases">
        <title>Genomic Encyclopedia of Type Strains, Phase IV (KMG-IV): sequencing the most valuable type-strain genomes for metagenomic binning, comparative biology and taxonomic classification.</title>
        <authorList>
            <person name="Goeker M."/>
        </authorList>
    </citation>
    <scope>NUCLEOTIDE SEQUENCE [LARGE SCALE GENOMIC DNA]</scope>
    <source>
        <strain evidence="1 2">DSM 15581</strain>
    </source>
</reference>
<evidence type="ECO:0000313" key="2">
    <source>
        <dbReference type="Proteomes" id="UP000528945"/>
    </source>
</evidence>
<proteinExistence type="predicted"/>
<dbReference type="RefSeq" id="WP_147035416.1">
    <property type="nucleotide sequence ID" value="NZ_JACIDB010000001.1"/>
</dbReference>